<reference evidence="2 3" key="1">
    <citation type="submission" date="2021-05" db="EMBL/GenBank/DDBJ databases">
        <title>Aequorivita echinoideorum JCM 30378 genome.</title>
        <authorList>
            <person name="Zhang H."/>
            <person name="Li C."/>
        </authorList>
    </citation>
    <scope>NUCLEOTIDE SEQUENCE [LARGE SCALE GENOMIC DNA]</scope>
    <source>
        <strain evidence="2 3">JCM30378</strain>
    </source>
</reference>
<evidence type="ECO:0008006" key="4">
    <source>
        <dbReference type="Google" id="ProtNLM"/>
    </source>
</evidence>
<proteinExistence type="predicted"/>
<dbReference type="RefSeq" id="WP_214112269.1">
    <property type="nucleotide sequence ID" value="NZ_JAHCTB010000002.1"/>
</dbReference>
<name>A0ABS5S6C3_9FLAO</name>
<dbReference type="EMBL" id="JAHCTB010000002">
    <property type="protein sequence ID" value="MBT0607390.1"/>
    <property type="molecule type" value="Genomic_DNA"/>
</dbReference>
<sequence length="499" mass="54189">MNKLAKFALVAYLLLFLVSSCSEDDSTPFDDSNTDLVSVDSELGNLLLRTSDDNNSASIDCIDLAYPITFFIYNSNQQQTGTQTIANDGELLSLLLSLEPGTFIALQFPVNVIQQDGTIVQVNSNAELATLISSCGSNGGGYTTDFETILTSGSWFVTYFFDDQDETNDFAGYEFTFNTNNTAIAAGTSINVNGTWNLTGSSIPDLILFFGNNSPFDELDEDWDIIEATPDIIKLKHISGGNGGVDFLTFERNPNGGGGNSSDFTNILTNDVWYVNLLNDDGDNETCDYVNYEFQFNANQTVTATSTSNTVNGTWTTANSGSGLDLILNFEISGSDDPFDDLNDDWDVVNFDAQNIMLLDISGGNGGTDYLNFGRNPYEDCSGGGNPEELSTILIDGQWYVQSYIDDGDNETNDYNGYSVTFNSNGSVIAQNGGNTINGTWSVINSSSGLDLILDFGNTIPFDEFNDDWDVVNYSDIKIELTDVSGGNGGTDFLTFEKI</sequence>
<protein>
    <recommendedName>
        <fullName evidence="4">Lipocalin-like domain-containing protein</fullName>
    </recommendedName>
</protein>
<keyword evidence="3" id="KW-1185">Reference proteome</keyword>
<dbReference type="PROSITE" id="PS51257">
    <property type="entry name" value="PROKAR_LIPOPROTEIN"/>
    <property type="match status" value="1"/>
</dbReference>
<feature type="chain" id="PRO_5047172983" description="Lipocalin-like domain-containing protein" evidence="1">
    <location>
        <begin position="24"/>
        <end position="499"/>
    </location>
</feature>
<dbReference type="Proteomes" id="UP001297092">
    <property type="component" value="Unassembled WGS sequence"/>
</dbReference>
<comment type="caution">
    <text evidence="2">The sequence shown here is derived from an EMBL/GenBank/DDBJ whole genome shotgun (WGS) entry which is preliminary data.</text>
</comment>
<accession>A0ABS5S6C3</accession>
<organism evidence="2 3">
    <name type="scientific">Aequorivita echinoideorum</name>
    <dbReference type="NCBI Taxonomy" id="1549647"/>
    <lineage>
        <taxon>Bacteria</taxon>
        <taxon>Pseudomonadati</taxon>
        <taxon>Bacteroidota</taxon>
        <taxon>Flavobacteriia</taxon>
        <taxon>Flavobacteriales</taxon>
        <taxon>Flavobacteriaceae</taxon>
        <taxon>Aequorivita</taxon>
    </lineage>
</organism>
<keyword evidence="1" id="KW-0732">Signal</keyword>
<evidence type="ECO:0000313" key="2">
    <source>
        <dbReference type="EMBL" id="MBT0607390.1"/>
    </source>
</evidence>
<evidence type="ECO:0000313" key="3">
    <source>
        <dbReference type="Proteomes" id="UP001297092"/>
    </source>
</evidence>
<gene>
    <name evidence="2" type="ORF">KIV10_04280</name>
</gene>
<evidence type="ECO:0000256" key="1">
    <source>
        <dbReference type="SAM" id="SignalP"/>
    </source>
</evidence>
<feature type="signal peptide" evidence="1">
    <location>
        <begin position="1"/>
        <end position="23"/>
    </location>
</feature>